<dbReference type="InterPro" id="IPR036852">
    <property type="entry name" value="Peptidase_S8/S53_dom_sf"/>
</dbReference>
<keyword evidence="2" id="KW-0645">Protease</keyword>
<evidence type="ECO:0000256" key="3">
    <source>
        <dbReference type="ARBA" id="ARBA00022801"/>
    </source>
</evidence>
<keyword evidence="4" id="KW-0720">Serine protease</keyword>
<evidence type="ECO:0000256" key="7">
    <source>
        <dbReference type="PROSITE-ProRule" id="PRU01240"/>
    </source>
</evidence>
<sequence>MFNSTAAEHASLRQRRAQVDGPSALTCCTNDPLYPAQPNLELTHLSGVLRHIQVKWKEDFKIVIVGVVDAGIDWGHPDLRSRMLQKLQASLWQPNQAVTKPESGLVTFGFDFARNTAYVPDDTGKGTLSAGIIAAETNNSIGMASVGRAAGVKVMALKVLHREDLFTSVNLVRALNFTIENAVQKDPIANAAARGHIFVTLAGGRGLSVDRYPIPPCIYASDILSMLCVASTTPDPRETVTLTSDSNYGFRVSTAPNGYYTFESRTGIAATHVAGVAARLASLGLQGEDTFNTIVQSGRNVFGSDIPLLMLLEQFQWRYAQWVCKPGGRGGRHRVAK</sequence>
<name>A0A7J6LYG2_PERCH</name>
<proteinExistence type="inferred from homology"/>
<dbReference type="OrthoDB" id="531541at2759"/>
<feature type="domain" description="Peptidase S8/S53" evidence="8">
    <location>
        <begin position="63"/>
        <end position="181"/>
    </location>
</feature>
<dbReference type="PRINTS" id="PR00723">
    <property type="entry name" value="SUBTILISIN"/>
</dbReference>
<evidence type="ECO:0000256" key="5">
    <source>
        <dbReference type="ARBA" id="ARBA00023529"/>
    </source>
</evidence>
<dbReference type="EC" id="3.4.21.62" evidence="6"/>
<evidence type="ECO:0000256" key="1">
    <source>
        <dbReference type="ARBA" id="ARBA00011073"/>
    </source>
</evidence>
<comment type="similarity">
    <text evidence="1 7">Belongs to the peptidase S8 family.</text>
</comment>
<dbReference type="Proteomes" id="UP000591131">
    <property type="component" value="Unassembled WGS sequence"/>
</dbReference>
<dbReference type="AlphaFoldDB" id="A0A7J6LYG2"/>
<dbReference type="PANTHER" id="PTHR43806:SF11">
    <property type="entry name" value="CEREVISIN-RELATED"/>
    <property type="match status" value="1"/>
</dbReference>
<dbReference type="GO" id="GO:0006508">
    <property type="term" value="P:proteolysis"/>
    <property type="evidence" value="ECO:0007669"/>
    <property type="project" value="UniProtKB-KW"/>
</dbReference>
<dbReference type="InterPro" id="IPR023827">
    <property type="entry name" value="Peptidase_S8_Asp-AS"/>
</dbReference>
<gene>
    <name evidence="9" type="ORF">FOL47_005193</name>
</gene>
<reference evidence="9 10" key="1">
    <citation type="submission" date="2020-04" db="EMBL/GenBank/DDBJ databases">
        <title>Perkinsus chesapeaki whole genome sequence.</title>
        <authorList>
            <person name="Bogema D.R."/>
        </authorList>
    </citation>
    <scope>NUCLEOTIDE SEQUENCE [LARGE SCALE GENOMIC DNA]</scope>
    <source>
        <strain evidence="9">ATCC PRA-425</strain>
    </source>
</reference>
<comment type="caution">
    <text evidence="7">Lacks conserved residue(s) required for the propagation of feature annotation.</text>
</comment>
<dbReference type="InterPro" id="IPR000209">
    <property type="entry name" value="Peptidase_S8/S53_dom"/>
</dbReference>
<dbReference type="PROSITE" id="PS51892">
    <property type="entry name" value="SUBTILASE"/>
    <property type="match status" value="1"/>
</dbReference>
<comment type="catalytic activity">
    <reaction evidence="5">
        <text>Hydrolysis of proteins with broad specificity for peptide bonds, and a preference for a large uncharged residue in P1. Hydrolyzes peptide amides.</text>
        <dbReference type="EC" id="3.4.21.62"/>
    </reaction>
</comment>
<keyword evidence="3" id="KW-0378">Hydrolase</keyword>
<dbReference type="PROSITE" id="PS00136">
    <property type="entry name" value="SUBTILASE_ASP"/>
    <property type="match status" value="1"/>
</dbReference>
<evidence type="ECO:0000256" key="4">
    <source>
        <dbReference type="ARBA" id="ARBA00022825"/>
    </source>
</evidence>
<dbReference type="Gene3D" id="3.40.50.200">
    <property type="entry name" value="Peptidase S8/S53 domain"/>
    <property type="match status" value="1"/>
</dbReference>
<dbReference type="Pfam" id="PF00082">
    <property type="entry name" value="Peptidase_S8"/>
    <property type="match status" value="1"/>
</dbReference>
<evidence type="ECO:0000313" key="9">
    <source>
        <dbReference type="EMBL" id="KAF4664329.1"/>
    </source>
</evidence>
<accession>A0A7J6LYG2</accession>
<dbReference type="InterPro" id="IPR015500">
    <property type="entry name" value="Peptidase_S8_subtilisin-rel"/>
</dbReference>
<dbReference type="EMBL" id="JAAPAO010000290">
    <property type="protein sequence ID" value="KAF4664329.1"/>
    <property type="molecule type" value="Genomic_DNA"/>
</dbReference>
<protein>
    <recommendedName>
        <fullName evidence="6">subtilisin</fullName>
        <ecNumber evidence="6">3.4.21.62</ecNumber>
    </recommendedName>
</protein>
<keyword evidence="10" id="KW-1185">Reference proteome</keyword>
<dbReference type="PANTHER" id="PTHR43806">
    <property type="entry name" value="PEPTIDASE S8"/>
    <property type="match status" value="1"/>
</dbReference>
<comment type="caution">
    <text evidence="9">The sequence shown here is derived from an EMBL/GenBank/DDBJ whole genome shotgun (WGS) entry which is preliminary data.</text>
</comment>
<evidence type="ECO:0000313" key="10">
    <source>
        <dbReference type="Proteomes" id="UP000591131"/>
    </source>
</evidence>
<evidence type="ECO:0000256" key="6">
    <source>
        <dbReference type="ARBA" id="ARBA00023619"/>
    </source>
</evidence>
<evidence type="ECO:0000259" key="8">
    <source>
        <dbReference type="Pfam" id="PF00082"/>
    </source>
</evidence>
<dbReference type="SUPFAM" id="SSF52743">
    <property type="entry name" value="Subtilisin-like"/>
    <property type="match status" value="1"/>
</dbReference>
<evidence type="ECO:0000256" key="2">
    <source>
        <dbReference type="ARBA" id="ARBA00022670"/>
    </source>
</evidence>
<organism evidence="9 10">
    <name type="scientific">Perkinsus chesapeaki</name>
    <name type="common">Clam parasite</name>
    <name type="synonym">Perkinsus andrewsi</name>
    <dbReference type="NCBI Taxonomy" id="330153"/>
    <lineage>
        <taxon>Eukaryota</taxon>
        <taxon>Sar</taxon>
        <taxon>Alveolata</taxon>
        <taxon>Perkinsozoa</taxon>
        <taxon>Perkinsea</taxon>
        <taxon>Perkinsida</taxon>
        <taxon>Perkinsidae</taxon>
        <taxon>Perkinsus</taxon>
    </lineage>
</organism>
<dbReference type="GO" id="GO:0004252">
    <property type="term" value="F:serine-type endopeptidase activity"/>
    <property type="evidence" value="ECO:0007669"/>
    <property type="project" value="UniProtKB-EC"/>
</dbReference>
<dbReference type="InterPro" id="IPR050131">
    <property type="entry name" value="Peptidase_S8_subtilisin-like"/>
</dbReference>